<dbReference type="InterPro" id="IPR000210">
    <property type="entry name" value="BTB/POZ_dom"/>
</dbReference>
<keyword evidence="1" id="KW-0472">Membrane</keyword>
<evidence type="ECO:0000313" key="4">
    <source>
        <dbReference type="Proteomes" id="UP001310594"/>
    </source>
</evidence>
<name>A0AAN7W4S5_9PEZI</name>
<reference evidence="3" key="1">
    <citation type="submission" date="2023-08" db="EMBL/GenBank/DDBJ databases">
        <title>Black Yeasts Isolated from many extreme environments.</title>
        <authorList>
            <person name="Coleine C."/>
            <person name="Stajich J.E."/>
            <person name="Selbmann L."/>
        </authorList>
    </citation>
    <scope>NUCLEOTIDE SEQUENCE</scope>
    <source>
        <strain evidence="3">CCFEE 5810</strain>
    </source>
</reference>
<dbReference type="InterPro" id="IPR011333">
    <property type="entry name" value="SKP1/BTB/POZ_sf"/>
</dbReference>
<dbReference type="PROSITE" id="PS50097">
    <property type="entry name" value="BTB"/>
    <property type="match status" value="1"/>
</dbReference>
<proteinExistence type="predicted"/>
<feature type="transmembrane region" description="Helical" evidence="1">
    <location>
        <begin position="32"/>
        <end position="54"/>
    </location>
</feature>
<protein>
    <recommendedName>
        <fullName evidence="2">BTB domain-containing protein</fullName>
    </recommendedName>
</protein>
<dbReference type="Gene3D" id="3.30.710.10">
    <property type="entry name" value="Potassium Channel Kv1.1, Chain A"/>
    <property type="match status" value="1"/>
</dbReference>
<dbReference type="PANTHER" id="PTHR47843:SF5">
    <property type="entry name" value="BTB_POZ DOMAIN PROTEIN"/>
    <property type="match status" value="1"/>
</dbReference>
<sequence>MDTLMFIAHLNNTQLIATPPTSQPLLSMMQPAASGLVTTLSWAATFIMVLVVIYQYFHPQRISQEHGSKSTLPMPLPIGAADLFRSEKYSDIYLTCGKCAWNLHKSIICPQSVAFTHMCERGNPKKAQKLCINLFDDEINVVAAMVYYLYHGEYDVAAFTSERLSAMELHVKLYFLACKYSVDFLPLVASSKLRKSMKLFWNTDGFAKAVAEIYARTGHNHHLRRMAVYYTAVNAPRLFAPVSTYTKFNHMARSTPEFAADVTAALASSEFDDVEAEIVDWTVSDGKPS</sequence>
<keyword evidence="1" id="KW-0812">Transmembrane</keyword>
<dbReference type="Pfam" id="PF00651">
    <property type="entry name" value="BTB"/>
    <property type="match status" value="1"/>
</dbReference>
<evidence type="ECO:0000256" key="1">
    <source>
        <dbReference type="SAM" id="Phobius"/>
    </source>
</evidence>
<keyword evidence="1" id="KW-1133">Transmembrane helix</keyword>
<dbReference type="AlphaFoldDB" id="A0AAN7W4S5"/>
<organism evidence="3 4">
    <name type="scientific">Elasticomyces elasticus</name>
    <dbReference type="NCBI Taxonomy" id="574655"/>
    <lineage>
        <taxon>Eukaryota</taxon>
        <taxon>Fungi</taxon>
        <taxon>Dikarya</taxon>
        <taxon>Ascomycota</taxon>
        <taxon>Pezizomycotina</taxon>
        <taxon>Dothideomycetes</taxon>
        <taxon>Dothideomycetidae</taxon>
        <taxon>Mycosphaerellales</taxon>
        <taxon>Teratosphaeriaceae</taxon>
        <taxon>Elasticomyces</taxon>
    </lineage>
</organism>
<feature type="domain" description="BTB" evidence="2">
    <location>
        <begin position="90"/>
        <end position="158"/>
    </location>
</feature>
<dbReference type="SUPFAM" id="SSF54695">
    <property type="entry name" value="POZ domain"/>
    <property type="match status" value="1"/>
</dbReference>
<evidence type="ECO:0000313" key="3">
    <source>
        <dbReference type="EMBL" id="KAK5700035.1"/>
    </source>
</evidence>
<dbReference type="CDD" id="cd18186">
    <property type="entry name" value="BTB_POZ_ZBTB_KLHL-like"/>
    <property type="match status" value="1"/>
</dbReference>
<evidence type="ECO:0000259" key="2">
    <source>
        <dbReference type="PROSITE" id="PS50097"/>
    </source>
</evidence>
<dbReference type="PANTHER" id="PTHR47843">
    <property type="entry name" value="BTB DOMAIN-CONTAINING PROTEIN-RELATED"/>
    <property type="match status" value="1"/>
</dbReference>
<dbReference type="Proteomes" id="UP001310594">
    <property type="component" value="Unassembled WGS sequence"/>
</dbReference>
<gene>
    <name evidence="3" type="ORF">LTR97_006169</name>
</gene>
<dbReference type="EMBL" id="JAVRQU010000008">
    <property type="protein sequence ID" value="KAK5700035.1"/>
    <property type="molecule type" value="Genomic_DNA"/>
</dbReference>
<comment type="caution">
    <text evidence="3">The sequence shown here is derived from an EMBL/GenBank/DDBJ whole genome shotgun (WGS) entry which is preliminary data.</text>
</comment>
<accession>A0AAN7W4S5</accession>